<feature type="domain" description="CBS" evidence="4">
    <location>
        <begin position="30"/>
        <end position="86"/>
    </location>
</feature>
<dbReference type="PROSITE" id="PS51371">
    <property type="entry name" value="CBS"/>
    <property type="match status" value="2"/>
</dbReference>
<evidence type="ECO:0000259" key="4">
    <source>
        <dbReference type="PROSITE" id="PS51371"/>
    </source>
</evidence>
<evidence type="ECO:0000256" key="2">
    <source>
        <dbReference type="PROSITE-ProRule" id="PRU00703"/>
    </source>
</evidence>
<gene>
    <name evidence="5" type="ORF">JOH49_003700</name>
</gene>
<evidence type="ECO:0000259" key="3">
    <source>
        <dbReference type="PROSITE" id="PS50914"/>
    </source>
</evidence>
<dbReference type="InterPro" id="IPR007055">
    <property type="entry name" value="BON_dom"/>
</dbReference>
<accession>A0A8I2C5A0</accession>
<proteinExistence type="predicted"/>
<dbReference type="InterPro" id="IPR046342">
    <property type="entry name" value="CBS_dom_sf"/>
</dbReference>
<dbReference type="SMART" id="SM00116">
    <property type="entry name" value="CBS"/>
    <property type="match status" value="2"/>
</dbReference>
<dbReference type="PROSITE" id="PS50914">
    <property type="entry name" value="BON"/>
    <property type="match status" value="1"/>
</dbReference>
<evidence type="ECO:0000256" key="1">
    <source>
        <dbReference type="ARBA" id="ARBA00023122"/>
    </source>
</evidence>
<comment type="caution">
    <text evidence="5">The sequence shown here is derived from an EMBL/GenBank/DDBJ whole genome shotgun (WGS) entry which is preliminary data.</text>
</comment>
<dbReference type="Gene3D" id="3.10.580.10">
    <property type="entry name" value="CBS-domain"/>
    <property type="match status" value="1"/>
</dbReference>
<protein>
    <submittedName>
        <fullName evidence="5">CBS domain-containing protein</fullName>
    </submittedName>
</protein>
<dbReference type="Proteomes" id="UP000673383">
    <property type="component" value="Unassembled WGS sequence"/>
</dbReference>
<keyword evidence="1 2" id="KW-0129">CBS domain</keyword>
<dbReference type="Pfam" id="PF00571">
    <property type="entry name" value="CBS"/>
    <property type="match status" value="2"/>
</dbReference>
<dbReference type="AlphaFoldDB" id="A0A8I2C5A0"/>
<dbReference type="EMBL" id="JAFICZ010000001">
    <property type="protein sequence ID" value="MBP1293947.1"/>
    <property type="molecule type" value="Genomic_DNA"/>
</dbReference>
<sequence>MSEIKTNEPVMCELSVDVERKAAMRAHQIMARHLVTVGTETSIVEAAKMMMDHHISGLPVVDAAGRLVGILSESDFMRRSEIGTQRRRNGWFKFLLGSGYAAADFVHERGRKVGEIMSCDPVTVTEETPVSDLVDLMEKKGVKRLPVMRDGRLVGLVTRADLLRAVASIAHQIPDPTADDNHIHDRIVRVLDGANWCPLGLQVSVRDGVVHLRGVIMDERARRAAIVAAENAAGVKEVHDHLCYVDTYSGFYIQSAEDERAAAAKAEEAAG</sequence>
<organism evidence="5 6">
    <name type="scientific">Bradyrhizobium elkanii</name>
    <dbReference type="NCBI Taxonomy" id="29448"/>
    <lineage>
        <taxon>Bacteria</taxon>
        <taxon>Pseudomonadati</taxon>
        <taxon>Pseudomonadota</taxon>
        <taxon>Alphaproteobacteria</taxon>
        <taxon>Hyphomicrobiales</taxon>
        <taxon>Nitrobacteraceae</taxon>
        <taxon>Bradyrhizobium</taxon>
    </lineage>
</organism>
<reference evidence="5" key="1">
    <citation type="submission" date="2021-02" db="EMBL/GenBank/DDBJ databases">
        <title>Genomic Encyclopedia of Type Strains, Phase IV (KMG-V): Genome sequencing to study the core and pangenomes of soil and plant-associated prokaryotes.</title>
        <authorList>
            <person name="Whitman W."/>
        </authorList>
    </citation>
    <scope>NUCLEOTIDE SEQUENCE</scope>
    <source>
        <strain evidence="5">USDA 406</strain>
    </source>
</reference>
<dbReference type="PANTHER" id="PTHR43080">
    <property type="entry name" value="CBS DOMAIN-CONTAINING PROTEIN CBSX3, MITOCHONDRIAL"/>
    <property type="match status" value="1"/>
</dbReference>
<evidence type="ECO:0000313" key="6">
    <source>
        <dbReference type="Proteomes" id="UP000673383"/>
    </source>
</evidence>
<name>A0A8I2C5A0_BRAEL</name>
<evidence type="ECO:0000313" key="5">
    <source>
        <dbReference type="EMBL" id="MBP1293947.1"/>
    </source>
</evidence>
<feature type="domain" description="CBS" evidence="4">
    <location>
        <begin position="117"/>
        <end position="173"/>
    </location>
</feature>
<dbReference type="Pfam" id="PF04972">
    <property type="entry name" value="BON"/>
    <property type="match status" value="1"/>
</dbReference>
<dbReference type="InterPro" id="IPR051257">
    <property type="entry name" value="Diverse_CBS-Domain"/>
</dbReference>
<dbReference type="PANTHER" id="PTHR43080:SF26">
    <property type="entry name" value="REGULATORY PROTEIN"/>
    <property type="match status" value="1"/>
</dbReference>
<dbReference type="InterPro" id="IPR000644">
    <property type="entry name" value="CBS_dom"/>
</dbReference>
<dbReference type="InterPro" id="IPR017080">
    <property type="entry name" value="UCP036990_CBS_BON"/>
</dbReference>
<dbReference type="SUPFAM" id="SSF54631">
    <property type="entry name" value="CBS-domain pair"/>
    <property type="match status" value="1"/>
</dbReference>
<feature type="domain" description="BON" evidence="3">
    <location>
        <begin position="179"/>
        <end position="246"/>
    </location>
</feature>
<dbReference type="Gene3D" id="3.30.1340.30">
    <property type="match status" value="1"/>
</dbReference>
<dbReference type="PIRSF" id="PIRSF036990">
    <property type="entry name" value="UCP036990_CBS_BON"/>
    <property type="match status" value="1"/>
</dbReference>
<dbReference type="CDD" id="cd04586">
    <property type="entry name" value="CBS_pair_BON_assoc"/>
    <property type="match status" value="1"/>
</dbReference>